<dbReference type="InterPro" id="IPR016188">
    <property type="entry name" value="PurM-like_N"/>
</dbReference>
<dbReference type="Pfam" id="PF02769">
    <property type="entry name" value="AIRS_C"/>
    <property type="match status" value="1"/>
</dbReference>
<dbReference type="PIRSF" id="PIRSF005644">
    <property type="entry name" value="Hdrgns_mtr_HypE"/>
    <property type="match status" value="1"/>
</dbReference>
<accession>A0A2K8L449</accession>
<evidence type="ECO:0000313" key="4">
    <source>
        <dbReference type="EMBL" id="ATX79016.1"/>
    </source>
</evidence>
<organism evidence="4 5">
    <name type="scientific">Mariprofundus aestuarium</name>
    <dbReference type="NCBI Taxonomy" id="1921086"/>
    <lineage>
        <taxon>Bacteria</taxon>
        <taxon>Pseudomonadati</taxon>
        <taxon>Pseudomonadota</taxon>
        <taxon>Candidatius Mariprofundia</taxon>
        <taxon>Mariprofundales</taxon>
        <taxon>Mariprofundaceae</taxon>
        <taxon>Mariprofundus</taxon>
    </lineage>
</organism>
<comment type="similarity">
    <text evidence="1">Belongs to the HypE family.</text>
</comment>
<evidence type="ECO:0000259" key="2">
    <source>
        <dbReference type="Pfam" id="PF00586"/>
    </source>
</evidence>
<reference evidence="4 5" key="1">
    <citation type="submission" date="2016-12" db="EMBL/GenBank/DDBJ databases">
        <title>Isolation and genomic insights into novel planktonic Zetaproteobacteria from stratified waters of the Chesapeake Bay.</title>
        <authorList>
            <person name="McAllister S.M."/>
            <person name="Kato S."/>
            <person name="Chan C.S."/>
            <person name="Chiu B.K."/>
            <person name="Field E.K."/>
        </authorList>
    </citation>
    <scope>NUCLEOTIDE SEQUENCE [LARGE SCALE GENOMIC DNA]</scope>
    <source>
        <strain evidence="4 5">CP-5</strain>
    </source>
</reference>
<dbReference type="Pfam" id="PF00586">
    <property type="entry name" value="AIRS"/>
    <property type="match status" value="1"/>
</dbReference>
<dbReference type="GO" id="GO:0051604">
    <property type="term" value="P:protein maturation"/>
    <property type="evidence" value="ECO:0007669"/>
    <property type="project" value="TreeGrafter"/>
</dbReference>
<feature type="domain" description="PurM-like C-terminal" evidence="3">
    <location>
        <begin position="167"/>
        <end position="314"/>
    </location>
</feature>
<dbReference type="SUPFAM" id="SSF55326">
    <property type="entry name" value="PurM N-terminal domain-like"/>
    <property type="match status" value="1"/>
</dbReference>
<name>A0A2K8L449_MARES</name>
<dbReference type="InterPro" id="IPR036921">
    <property type="entry name" value="PurM-like_N_sf"/>
</dbReference>
<sequence length="341" mass="35467">MSKLDIKNGLIEMGHGSGGRASATLIEEIFVRHFDNELLNQGNDQALFSIPAGRMVISTDGHVITPLFFPGGDIGSLSIHGTVNDVAMSGATPLYLSASFILEEGFPLADLERIVISMAKASIDAGVPVVTGDTKVVERGKGDGVFITTTGVGIVPDGINISGDLAKPGDAIIVSGSIGDHGIAILSSREGLQFGTTIESDSAALHTLVAEMIAIAPAIRCLRDPTRGGLATTLNELARQSNVGISIQETSIPIKAEVKGACELLGLDPLYIANEGKLVCIVPAEDAGQLLAAMHKHPLGQNAAIIGNVCEDAQQMVVMKTAFGGSRVVDWLAGEQLPRIC</sequence>
<dbReference type="CDD" id="cd02197">
    <property type="entry name" value="HypE"/>
    <property type="match status" value="1"/>
</dbReference>
<dbReference type="SUPFAM" id="SSF56042">
    <property type="entry name" value="PurM C-terminal domain-like"/>
    <property type="match status" value="1"/>
</dbReference>
<evidence type="ECO:0000313" key="5">
    <source>
        <dbReference type="Proteomes" id="UP000231701"/>
    </source>
</evidence>
<feature type="domain" description="PurM-like N-terminal" evidence="2">
    <location>
        <begin position="42"/>
        <end position="155"/>
    </location>
</feature>
<dbReference type="PANTHER" id="PTHR30303">
    <property type="entry name" value="HYDROGENASE ISOENZYMES FORMATION PROTEIN HYPE"/>
    <property type="match status" value="1"/>
</dbReference>
<proteinExistence type="inferred from homology"/>
<evidence type="ECO:0000259" key="3">
    <source>
        <dbReference type="Pfam" id="PF02769"/>
    </source>
</evidence>
<keyword evidence="5" id="KW-1185">Reference proteome</keyword>
<dbReference type="AlphaFoldDB" id="A0A2K8L449"/>
<dbReference type="NCBIfam" id="TIGR02124">
    <property type="entry name" value="hypE"/>
    <property type="match status" value="1"/>
</dbReference>
<gene>
    <name evidence="4" type="ORF">Ga0123461_0581</name>
</gene>
<dbReference type="Proteomes" id="UP000231701">
    <property type="component" value="Chromosome"/>
</dbReference>
<dbReference type="OrthoDB" id="9801934at2"/>
<protein>
    <submittedName>
        <fullName evidence="4">Hydrogenase expression/formation protein HypE</fullName>
    </submittedName>
</protein>
<dbReference type="Gene3D" id="3.30.1330.10">
    <property type="entry name" value="PurM-like, N-terminal domain"/>
    <property type="match status" value="1"/>
</dbReference>
<dbReference type="InterPro" id="IPR010918">
    <property type="entry name" value="PurM-like_C_dom"/>
</dbReference>
<dbReference type="InterPro" id="IPR036676">
    <property type="entry name" value="PurM-like_C_sf"/>
</dbReference>
<dbReference type="InterPro" id="IPR011854">
    <property type="entry name" value="HypE"/>
</dbReference>
<dbReference type="KEGG" id="maes:Ga0123461_0581"/>
<dbReference type="EMBL" id="CP018799">
    <property type="protein sequence ID" value="ATX79016.1"/>
    <property type="molecule type" value="Genomic_DNA"/>
</dbReference>
<dbReference type="PANTHER" id="PTHR30303:SF0">
    <property type="entry name" value="CARBAMOYL DEHYDRATASE HYPE"/>
    <property type="match status" value="1"/>
</dbReference>
<dbReference type="Gene3D" id="3.90.650.10">
    <property type="entry name" value="PurM-like C-terminal domain"/>
    <property type="match status" value="1"/>
</dbReference>
<dbReference type="RefSeq" id="WP_100276959.1">
    <property type="nucleotide sequence ID" value="NZ_CP018799.1"/>
</dbReference>
<evidence type="ECO:0000256" key="1">
    <source>
        <dbReference type="ARBA" id="ARBA00006243"/>
    </source>
</evidence>